<organism evidence="7">
    <name type="scientific">Schlesneria paludicola</name>
    <dbReference type="NCBI Taxonomy" id="360056"/>
    <lineage>
        <taxon>Bacteria</taxon>
        <taxon>Pseudomonadati</taxon>
        <taxon>Planctomycetota</taxon>
        <taxon>Planctomycetia</taxon>
        <taxon>Planctomycetales</taxon>
        <taxon>Planctomycetaceae</taxon>
        <taxon>Schlesneria</taxon>
    </lineage>
</organism>
<keyword evidence="4" id="KW-0106">Calcium</keyword>
<dbReference type="PROSITE" id="PS00149">
    <property type="entry name" value="SULFATASE_2"/>
    <property type="match status" value="1"/>
</dbReference>
<dbReference type="InterPro" id="IPR024607">
    <property type="entry name" value="Sulfatase_CS"/>
</dbReference>
<keyword evidence="3" id="KW-0378">Hydrolase</keyword>
<dbReference type="FunFam" id="3.40.720.10:FF:000004">
    <property type="entry name" value="Arylsulfatase E"/>
    <property type="match status" value="1"/>
</dbReference>
<evidence type="ECO:0000256" key="2">
    <source>
        <dbReference type="ARBA" id="ARBA00022723"/>
    </source>
</evidence>
<dbReference type="InterPro" id="IPR050738">
    <property type="entry name" value="Sulfatase"/>
</dbReference>
<dbReference type="InterPro" id="IPR000917">
    <property type="entry name" value="Sulfatase_N"/>
</dbReference>
<dbReference type="CDD" id="cd16026">
    <property type="entry name" value="GALNS_like"/>
    <property type="match status" value="1"/>
</dbReference>
<comment type="similarity">
    <text evidence="1">Belongs to the sulfatase family.</text>
</comment>
<protein>
    <submittedName>
        <fullName evidence="7">Arylsulfatase</fullName>
    </submittedName>
</protein>
<dbReference type="InterPro" id="IPR017850">
    <property type="entry name" value="Alkaline_phosphatase_core_sf"/>
</dbReference>
<evidence type="ECO:0000256" key="1">
    <source>
        <dbReference type="ARBA" id="ARBA00008779"/>
    </source>
</evidence>
<keyword evidence="2" id="KW-0479">Metal-binding</keyword>
<evidence type="ECO:0000259" key="6">
    <source>
        <dbReference type="Pfam" id="PF00884"/>
    </source>
</evidence>
<gene>
    <name evidence="7" type="ORF">ENQ76_14640</name>
</gene>
<evidence type="ECO:0000256" key="3">
    <source>
        <dbReference type="ARBA" id="ARBA00022801"/>
    </source>
</evidence>
<proteinExistence type="inferred from homology"/>
<feature type="region of interest" description="Disordered" evidence="5">
    <location>
        <begin position="464"/>
        <end position="489"/>
    </location>
</feature>
<comment type="caution">
    <text evidence="7">The sequence shown here is derived from an EMBL/GenBank/DDBJ whole genome shotgun (WGS) entry which is preliminary data.</text>
</comment>
<dbReference type="Pfam" id="PF00884">
    <property type="entry name" value="Sulfatase"/>
    <property type="match status" value="1"/>
</dbReference>
<feature type="domain" description="Sulfatase N-terminal" evidence="6">
    <location>
        <begin position="46"/>
        <end position="357"/>
    </location>
</feature>
<dbReference type="GO" id="GO:0004065">
    <property type="term" value="F:arylsulfatase activity"/>
    <property type="evidence" value="ECO:0007669"/>
    <property type="project" value="TreeGrafter"/>
</dbReference>
<feature type="region of interest" description="Disordered" evidence="5">
    <location>
        <begin position="293"/>
        <end position="313"/>
    </location>
</feature>
<dbReference type="EMBL" id="DSOK01000402">
    <property type="protein sequence ID" value="HEN16695.1"/>
    <property type="molecule type" value="Genomic_DNA"/>
</dbReference>
<name>A0A7C2P7P4_9PLAN</name>
<evidence type="ECO:0000256" key="4">
    <source>
        <dbReference type="ARBA" id="ARBA00022837"/>
    </source>
</evidence>
<dbReference type="Gene3D" id="3.30.1120.10">
    <property type="match status" value="1"/>
</dbReference>
<dbReference type="AlphaFoldDB" id="A0A7C2P7P4"/>
<accession>A0A7C2P7P4</accession>
<dbReference type="PROSITE" id="PS00523">
    <property type="entry name" value="SULFATASE_1"/>
    <property type="match status" value="1"/>
</dbReference>
<dbReference type="PANTHER" id="PTHR42693:SF53">
    <property type="entry name" value="ENDO-4-O-SULFATASE"/>
    <property type="match status" value="1"/>
</dbReference>
<dbReference type="PANTHER" id="PTHR42693">
    <property type="entry name" value="ARYLSULFATASE FAMILY MEMBER"/>
    <property type="match status" value="1"/>
</dbReference>
<reference evidence="7" key="1">
    <citation type="journal article" date="2020" name="mSystems">
        <title>Genome- and Community-Level Interaction Insights into Carbon Utilization and Element Cycling Functions of Hydrothermarchaeota in Hydrothermal Sediment.</title>
        <authorList>
            <person name="Zhou Z."/>
            <person name="Liu Y."/>
            <person name="Xu W."/>
            <person name="Pan J."/>
            <person name="Luo Z.H."/>
            <person name="Li M."/>
        </authorList>
    </citation>
    <scope>NUCLEOTIDE SEQUENCE [LARGE SCALE GENOMIC DNA]</scope>
    <source>
        <strain evidence="7">SpSt-339</strain>
    </source>
</reference>
<evidence type="ECO:0000256" key="5">
    <source>
        <dbReference type="SAM" id="MobiDB-lite"/>
    </source>
</evidence>
<evidence type="ECO:0000313" key="7">
    <source>
        <dbReference type="EMBL" id="HEN16695.1"/>
    </source>
</evidence>
<dbReference type="SUPFAM" id="SSF53649">
    <property type="entry name" value="Alkaline phosphatase-like"/>
    <property type="match status" value="1"/>
</dbReference>
<dbReference type="GO" id="GO:0046872">
    <property type="term" value="F:metal ion binding"/>
    <property type="evidence" value="ECO:0007669"/>
    <property type="project" value="UniProtKB-KW"/>
</dbReference>
<sequence length="489" mass="54207">MRASRRWESDRASGSHRTAGRMMTTAIPWLILGVTLSAAETDTPPPNVLLILCDNLGYGDLGCYGSSRHRTPHVDRLAEQGLRFTHCYAASGVCTPSRAALLTGCYPRRVNLHVSDTGGAVLQPVSPKGLHPNEITIAEILRDAGYATTCIGKWHLGDQTDFLPTQQGFDEYFGIPYSDDMTPREGKPWPDLSLMRGTAVIEAPVDRNLLTRRYTEEAQRFIRAHRDRPFFVYLPHAMPGSTPHPFSSQAFRGRSQNGDWGDSVEELDWSLGELVRTLDEMSVSERTLVLFTNDNGAPRRQPEQGSSGPLRGWGYSTDEGGMRVPFIARWPGTVPAGRTCTELVTLMDLLPTLARLARASTPQDRLIDGRDISPLLRGTAGAISPHEAFFYYQGEQLQAVRDRRFKLYLPLEKRLGPGSRQQPAALALYDLYEDVSETRNLAAERPDDVRRLRALAERARADLGDLGRDAATTRPAGWSAPATPRVLSQ</sequence>
<dbReference type="Gene3D" id="3.40.720.10">
    <property type="entry name" value="Alkaline Phosphatase, subunit A"/>
    <property type="match status" value="1"/>
</dbReference>